<organism evidence="2 3">
    <name type="scientific">Roseburia yibonii</name>
    <dbReference type="NCBI Taxonomy" id="2763063"/>
    <lineage>
        <taxon>Bacteria</taxon>
        <taxon>Bacillati</taxon>
        <taxon>Bacillota</taxon>
        <taxon>Clostridia</taxon>
        <taxon>Lachnospirales</taxon>
        <taxon>Lachnospiraceae</taxon>
        <taxon>Roseburia</taxon>
    </lineage>
</organism>
<gene>
    <name evidence="2" type="ORF">H8Z76_08205</name>
</gene>
<dbReference type="Proteomes" id="UP000621540">
    <property type="component" value="Unassembled WGS sequence"/>
</dbReference>
<name>A0ABR7IAP1_9FIRM</name>
<feature type="domain" description="ANTAR" evidence="1">
    <location>
        <begin position="116"/>
        <end position="177"/>
    </location>
</feature>
<proteinExistence type="predicted"/>
<evidence type="ECO:0000259" key="1">
    <source>
        <dbReference type="PROSITE" id="PS50921"/>
    </source>
</evidence>
<comment type="caution">
    <text evidence="2">The sequence shown here is derived from an EMBL/GenBank/DDBJ whole genome shotgun (WGS) entry which is preliminary data.</text>
</comment>
<dbReference type="Gene3D" id="1.10.10.10">
    <property type="entry name" value="Winged helix-like DNA-binding domain superfamily/Winged helix DNA-binding domain"/>
    <property type="match status" value="1"/>
</dbReference>
<sequence>MSNVIVAFPKMENAKSIKNILVKSGYDVAAVCTTGAQTLQSANALEGGIVICSHHFIDMMYQELYEYLPPQFQMLLVASPAVCSEREIADIVCLSMPLKVHELVQTVEMMEYTIARKRKKMRAQPKQRSEAERNIILEAKSVLMSRNNLTEEEAHRYIQKRSMNNGTDMVETAQMILSLMDG</sequence>
<keyword evidence="3" id="KW-1185">Reference proteome</keyword>
<dbReference type="EMBL" id="JACOQH010000005">
    <property type="protein sequence ID" value="MBC5754008.1"/>
    <property type="molecule type" value="Genomic_DNA"/>
</dbReference>
<accession>A0ABR7IAP1</accession>
<dbReference type="SUPFAM" id="SSF52172">
    <property type="entry name" value="CheY-like"/>
    <property type="match status" value="1"/>
</dbReference>
<evidence type="ECO:0000313" key="2">
    <source>
        <dbReference type="EMBL" id="MBC5754008.1"/>
    </source>
</evidence>
<dbReference type="InterPro" id="IPR011006">
    <property type="entry name" value="CheY-like_superfamily"/>
</dbReference>
<dbReference type="Pfam" id="PF03861">
    <property type="entry name" value="ANTAR"/>
    <property type="match status" value="1"/>
</dbReference>
<protein>
    <submittedName>
        <fullName evidence="2">ANTAR domain-containing protein</fullName>
    </submittedName>
</protein>
<dbReference type="RefSeq" id="WP_022516416.1">
    <property type="nucleotide sequence ID" value="NZ_JACOQH010000005.1"/>
</dbReference>
<dbReference type="InterPro" id="IPR005561">
    <property type="entry name" value="ANTAR"/>
</dbReference>
<evidence type="ECO:0000313" key="3">
    <source>
        <dbReference type="Proteomes" id="UP000621540"/>
    </source>
</evidence>
<dbReference type="SMART" id="SM01012">
    <property type="entry name" value="ANTAR"/>
    <property type="match status" value="1"/>
</dbReference>
<dbReference type="InterPro" id="IPR036388">
    <property type="entry name" value="WH-like_DNA-bd_sf"/>
</dbReference>
<reference evidence="2 3" key="1">
    <citation type="submission" date="2020-08" db="EMBL/GenBank/DDBJ databases">
        <title>Genome public.</title>
        <authorList>
            <person name="Liu C."/>
            <person name="Sun Q."/>
        </authorList>
    </citation>
    <scope>NUCLEOTIDE SEQUENCE [LARGE SCALE GENOMIC DNA]</scope>
    <source>
        <strain evidence="2 3">BX0805</strain>
    </source>
</reference>
<dbReference type="PROSITE" id="PS50921">
    <property type="entry name" value="ANTAR"/>
    <property type="match status" value="1"/>
</dbReference>